<dbReference type="RefSeq" id="WP_013628033.1">
    <property type="nucleotide sequence ID" value="NC_015174.1"/>
</dbReference>
<dbReference type="AlphaFoldDB" id="F0ST95"/>
<dbReference type="Proteomes" id="UP000006860">
    <property type="component" value="Chromosome"/>
</dbReference>
<reference evidence="2" key="1">
    <citation type="submission" date="2011-02" db="EMBL/GenBank/DDBJ databases">
        <title>The complete genome of Planctomyces brasiliensis DSM 5305.</title>
        <authorList>
            <person name="Lucas S."/>
            <person name="Copeland A."/>
            <person name="Lapidus A."/>
            <person name="Bruce D."/>
            <person name="Goodwin L."/>
            <person name="Pitluck S."/>
            <person name="Kyrpides N."/>
            <person name="Mavromatis K."/>
            <person name="Pagani I."/>
            <person name="Ivanova N."/>
            <person name="Ovchinnikova G."/>
            <person name="Lu M."/>
            <person name="Detter J.C."/>
            <person name="Han C."/>
            <person name="Land M."/>
            <person name="Hauser L."/>
            <person name="Markowitz V."/>
            <person name="Cheng J.-F."/>
            <person name="Hugenholtz P."/>
            <person name="Woyke T."/>
            <person name="Wu D."/>
            <person name="Tindall B."/>
            <person name="Pomrenke H.G."/>
            <person name="Brambilla E."/>
            <person name="Klenk H.-P."/>
            <person name="Eisen J.A."/>
        </authorList>
    </citation>
    <scope>NUCLEOTIDE SEQUENCE [LARGE SCALE GENOMIC DNA]</scope>
    <source>
        <strain evidence="2">ATCC 49424 / DSM 5305 / JCM 21570 / NBRC 103401 / IFAM 1448</strain>
    </source>
</reference>
<evidence type="ECO:0000313" key="2">
    <source>
        <dbReference type="Proteomes" id="UP000006860"/>
    </source>
</evidence>
<dbReference type="EMBL" id="CP002546">
    <property type="protein sequence ID" value="ADY59306.1"/>
    <property type="molecule type" value="Genomic_DNA"/>
</dbReference>
<organism evidence="1 2">
    <name type="scientific">Rubinisphaera brasiliensis (strain ATCC 49424 / DSM 5305 / JCM 21570 / IAM 15109 / NBRC 103401 / IFAM 1448)</name>
    <name type="common">Planctomyces brasiliensis</name>
    <dbReference type="NCBI Taxonomy" id="756272"/>
    <lineage>
        <taxon>Bacteria</taxon>
        <taxon>Pseudomonadati</taxon>
        <taxon>Planctomycetota</taxon>
        <taxon>Planctomycetia</taxon>
        <taxon>Planctomycetales</taxon>
        <taxon>Planctomycetaceae</taxon>
        <taxon>Rubinisphaera</taxon>
    </lineage>
</organism>
<proteinExistence type="predicted"/>
<name>F0ST95_RUBBR</name>
<evidence type="ECO:0000313" key="1">
    <source>
        <dbReference type="EMBL" id="ADY59306.1"/>
    </source>
</evidence>
<gene>
    <name evidence="1" type="ordered locus">Plabr_1695</name>
</gene>
<dbReference type="HOGENOM" id="CLU_2002203_0_0_0"/>
<protein>
    <submittedName>
        <fullName evidence="1">Uncharacterized protein</fullName>
    </submittedName>
</protein>
<accession>F0ST95</accession>
<dbReference type="KEGG" id="pbs:Plabr_1695"/>
<sequence length="124" mass="14300">MRRFLRKEFGMFLGVVALVTAYLLYEQRVYSLEASRLVKAETLDELRRYYSATELTCYESADGHYRVVLPLQAWTVRSGPAAVLFDQDFDQIQYSTELGDGSDDEDAMRQVLIHGRKVDLPTRP</sequence>
<keyword evidence="2" id="KW-1185">Reference proteome</keyword>